<evidence type="ECO:0000256" key="1">
    <source>
        <dbReference type="SAM" id="SignalP"/>
    </source>
</evidence>
<gene>
    <name evidence="2" type="ORF">ABEB36_011137</name>
</gene>
<evidence type="ECO:0000313" key="2">
    <source>
        <dbReference type="EMBL" id="KAL1492987.1"/>
    </source>
</evidence>
<sequence length="349" mass="39167">MSVVSGKLIVLVSSLFYCLTTLTCAETSGKLSFEETTQDKDEKLKIPEGDNNGAIILSHPSETTSTFTCGASGCNATSTNNSVETQVLVHVKTKVNLDKNLENNKKVLDDVPDVPIVVGNKDVGSRIDETNRRYDENYGPGNVYYGNSGLKNTYQYYGQSNFHNGYQGNFYASTLRPLDYNSINTPVPGGPVTGYSRKNFNYNFPKNNINYRENGIEQQQIPYLEHTYNKNYFREEAPPQVIFIGRGNTHNPVEFRNIANGQWKTVYSNNKYPLDNNRNLIYPFPRNPSISSYNQQGSNGYGQMCSCRELPNGVPDNSISYSASTLYQQTVRPTKNRITKIDDKLAPLN</sequence>
<dbReference type="AlphaFoldDB" id="A0ABD1EEA7"/>
<evidence type="ECO:0000313" key="3">
    <source>
        <dbReference type="Proteomes" id="UP001566132"/>
    </source>
</evidence>
<feature type="signal peptide" evidence="1">
    <location>
        <begin position="1"/>
        <end position="25"/>
    </location>
</feature>
<proteinExistence type="predicted"/>
<accession>A0ABD1EEA7</accession>
<dbReference type="Proteomes" id="UP001566132">
    <property type="component" value="Unassembled WGS sequence"/>
</dbReference>
<keyword evidence="3" id="KW-1185">Reference proteome</keyword>
<reference evidence="2 3" key="1">
    <citation type="submission" date="2024-05" db="EMBL/GenBank/DDBJ databases">
        <title>Genetic variation in Jamaican populations of the coffee berry borer (Hypothenemus hampei).</title>
        <authorList>
            <person name="Errbii M."/>
            <person name="Myrie A."/>
        </authorList>
    </citation>
    <scope>NUCLEOTIDE SEQUENCE [LARGE SCALE GENOMIC DNA]</scope>
    <source>
        <strain evidence="2">JA-Hopewell-2020-01-JO</strain>
        <tissue evidence="2">Whole body</tissue>
    </source>
</reference>
<protein>
    <submittedName>
        <fullName evidence="2">Uncharacterized protein</fullName>
    </submittedName>
</protein>
<keyword evidence="1" id="KW-0732">Signal</keyword>
<feature type="chain" id="PRO_5044793760" evidence="1">
    <location>
        <begin position="26"/>
        <end position="349"/>
    </location>
</feature>
<dbReference type="EMBL" id="JBDJPC010000008">
    <property type="protein sequence ID" value="KAL1492987.1"/>
    <property type="molecule type" value="Genomic_DNA"/>
</dbReference>
<name>A0ABD1EEA7_HYPHA</name>
<organism evidence="2 3">
    <name type="scientific">Hypothenemus hampei</name>
    <name type="common">Coffee berry borer</name>
    <dbReference type="NCBI Taxonomy" id="57062"/>
    <lineage>
        <taxon>Eukaryota</taxon>
        <taxon>Metazoa</taxon>
        <taxon>Ecdysozoa</taxon>
        <taxon>Arthropoda</taxon>
        <taxon>Hexapoda</taxon>
        <taxon>Insecta</taxon>
        <taxon>Pterygota</taxon>
        <taxon>Neoptera</taxon>
        <taxon>Endopterygota</taxon>
        <taxon>Coleoptera</taxon>
        <taxon>Polyphaga</taxon>
        <taxon>Cucujiformia</taxon>
        <taxon>Curculionidae</taxon>
        <taxon>Scolytinae</taxon>
        <taxon>Hypothenemus</taxon>
    </lineage>
</organism>
<comment type="caution">
    <text evidence="2">The sequence shown here is derived from an EMBL/GenBank/DDBJ whole genome shotgun (WGS) entry which is preliminary data.</text>
</comment>